<dbReference type="EMBL" id="GDJX01020387">
    <property type="protein sequence ID" value="JAT47549.1"/>
    <property type="molecule type" value="Transcribed_RNA"/>
</dbReference>
<dbReference type="GO" id="GO:0008233">
    <property type="term" value="F:peptidase activity"/>
    <property type="evidence" value="ECO:0007669"/>
    <property type="project" value="UniProtKB-KW"/>
</dbReference>
<keyword evidence="2" id="KW-0645">Protease</keyword>
<keyword evidence="2" id="KW-0378">Hydrolase</keyword>
<feature type="non-terminal residue" evidence="2">
    <location>
        <position position="1"/>
    </location>
</feature>
<feature type="compositionally biased region" description="Basic and acidic residues" evidence="1">
    <location>
        <begin position="12"/>
        <end position="30"/>
    </location>
</feature>
<dbReference type="GO" id="GO:0006508">
    <property type="term" value="P:proteolysis"/>
    <property type="evidence" value="ECO:0007669"/>
    <property type="project" value="UniProtKB-KW"/>
</dbReference>
<organism evidence="2">
    <name type="scientific">Anthurium amnicola</name>
    <dbReference type="NCBI Taxonomy" id="1678845"/>
    <lineage>
        <taxon>Eukaryota</taxon>
        <taxon>Viridiplantae</taxon>
        <taxon>Streptophyta</taxon>
        <taxon>Embryophyta</taxon>
        <taxon>Tracheophyta</taxon>
        <taxon>Spermatophyta</taxon>
        <taxon>Magnoliopsida</taxon>
        <taxon>Liliopsida</taxon>
        <taxon>Araceae</taxon>
        <taxon>Pothoideae</taxon>
        <taxon>Potheae</taxon>
        <taxon>Anthurium</taxon>
    </lineage>
</organism>
<sequence length="108" mass="11695">GDGCRGGAAAEESGRDEQRDQRGSREGDGHCRAASVCGAVGGEHGSGRGVAPAAHELALSSCLLRHECTVRHYRIYLFSRKTVKFIKFVSFYSFSGCLIRCKTLKKLC</sequence>
<protein>
    <submittedName>
        <fullName evidence="2">Subtilisin-like protease</fullName>
    </submittedName>
</protein>
<evidence type="ECO:0000313" key="2">
    <source>
        <dbReference type="EMBL" id="JAT47549.1"/>
    </source>
</evidence>
<reference evidence="2" key="1">
    <citation type="submission" date="2015-07" db="EMBL/GenBank/DDBJ databases">
        <title>Transcriptome Assembly of Anthurium amnicola.</title>
        <authorList>
            <person name="Suzuki J."/>
        </authorList>
    </citation>
    <scope>NUCLEOTIDE SEQUENCE</scope>
</reference>
<name>A0A1D1XYS8_9ARAE</name>
<proteinExistence type="predicted"/>
<accession>A0A1D1XYS8</accession>
<dbReference type="AlphaFoldDB" id="A0A1D1XYS8"/>
<gene>
    <name evidence="2" type="primary">ARA12_23</name>
    <name evidence="2" type="ORF">g.25143</name>
</gene>
<feature type="region of interest" description="Disordered" evidence="1">
    <location>
        <begin position="1"/>
        <end position="30"/>
    </location>
</feature>
<evidence type="ECO:0000256" key="1">
    <source>
        <dbReference type="SAM" id="MobiDB-lite"/>
    </source>
</evidence>